<dbReference type="GO" id="GO:0006281">
    <property type="term" value="P:DNA repair"/>
    <property type="evidence" value="ECO:0007669"/>
    <property type="project" value="InterPro"/>
</dbReference>
<evidence type="ECO:0000313" key="2">
    <source>
        <dbReference type="EMBL" id="OOP55555.1"/>
    </source>
</evidence>
<feature type="domain" description="Helix-hairpin-helix DNA-binding motif class 1" evidence="1">
    <location>
        <begin position="74"/>
        <end position="93"/>
    </location>
</feature>
<name>A0A1V4AR21_9BACT</name>
<dbReference type="AlphaFoldDB" id="A0A1V4AR21"/>
<dbReference type="InterPro" id="IPR010994">
    <property type="entry name" value="RuvA_2-like"/>
</dbReference>
<comment type="caution">
    <text evidence="2">The sequence shown here is derived from an EMBL/GenBank/DDBJ whole genome shotgun (WGS) entry which is preliminary data.</text>
</comment>
<dbReference type="Proteomes" id="UP000189681">
    <property type="component" value="Unassembled WGS sequence"/>
</dbReference>
<accession>A0A1V4AR21</accession>
<dbReference type="PANTHER" id="PTHR21180">
    <property type="entry name" value="ENDONUCLEASE/EXONUCLEASE/PHOSPHATASE FAMILY DOMAIN-CONTAINING PROTEIN 1"/>
    <property type="match status" value="1"/>
</dbReference>
<dbReference type="NCBIfam" id="TIGR00426">
    <property type="entry name" value="competence protein ComEA helix-hairpin-helix repeat region"/>
    <property type="match status" value="1"/>
</dbReference>
<organism evidence="2 3">
    <name type="scientific">Candidatus Brocadia carolinensis</name>
    <dbReference type="NCBI Taxonomy" id="1004156"/>
    <lineage>
        <taxon>Bacteria</taxon>
        <taxon>Pseudomonadati</taxon>
        <taxon>Planctomycetota</taxon>
        <taxon>Candidatus Brocadiia</taxon>
        <taxon>Candidatus Brocadiales</taxon>
        <taxon>Candidatus Brocadiaceae</taxon>
        <taxon>Candidatus Brocadia</taxon>
    </lineage>
</organism>
<dbReference type="InterPro" id="IPR004509">
    <property type="entry name" value="Competence_ComEA_HhH"/>
</dbReference>
<gene>
    <name evidence="2" type="ORF">AYP45_14085</name>
</gene>
<dbReference type="PANTHER" id="PTHR21180:SF32">
    <property type="entry name" value="ENDONUCLEASE_EXONUCLEASE_PHOSPHATASE FAMILY DOMAIN-CONTAINING PROTEIN 1"/>
    <property type="match status" value="1"/>
</dbReference>
<protein>
    <recommendedName>
        <fullName evidence="1">Helix-hairpin-helix DNA-binding motif class 1 domain-containing protein</fullName>
    </recommendedName>
</protein>
<evidence type="ECO:0000259" key="1">
    <source>
        <dbReference type="SMART" id="SM00278"/>
    </source>
</evidence>
<dbReference type="STRING" id="1004156.AYP45_14085"/>
<dbReference type="EMBL" id="AYTS01000133">
    <property type="protein sequence ID" value="OOP55555.1"/>
    <property type="molecule type" value="Genomic_DNA"/>
</dbReference>
<sequence length="127" mass="14175">MGKAYKFLCTVVFLVMVGFVFQSHNGLSAAEIEGKVNINTATEKQIAILPGVGPKLASEVVNYRKTNGDFKEIEDIKKVNGVGDKKFEKMKNFIAIEGDTTITSTKVAKNEKVKKRRNEVIQRRIII</sequence>
<evidence type="ECO:0000313" key="3">
    <source>
        <dbReference type="Proteomes" id="UP000189681"/>
    </source>
</evidence>
<dbReference type="Gene3D" id="1.10.150.280">
    <property type="entry name" value="AF1531-like domain"/>
    <property type="match status" value="1"/>
</dbReference>
<dbReference type="SMART" id="SM00278">
    <property type="entry name" value="HhH1"/>
    <property type="match status" value="2"/>
</dbReference>
<feature type="domain" description="Helix-hairpin-helix DNA-binding motif class 1" evidence="1">
    <location>
        <begin position="44"/>
        <end position="63"/>
    </location>
</feature>
<reference evidence="2 3" key="1">
    <citation type="journal article" date="2017" name="Water Res.">
        <title>Discovery and metagenomic analysis of an anammox bacterial enrichment related to Candidatus "Brocadia caroliniensis" in a full-scale glycerol-fed nitritation-denitritation separate centrate treatment process.</title>
        <authorList>
            <person name="Park H."/>
            <person name="Brotto A.C."/>
            <person name="van Loosdrecht M.C."/>
            <person name="Chandran K."/>
        </authorList>
    </citation>
    <scope>NUCLEOTIDE SEQUENCE [LARGE SCALE GENOMIC DNA]</scope>
    <source>
        <strain evidence="2">26THWARD</strain>
    </source>
</reference>
<dbReference type="InterPro" id="IPR051675">
    <property type="entry name" value="Endo/Exo/Phosphatase_dom_1"/>
</dbReference>
<dbReference type="GO" id="GO:0015627">
    <property type="term" value="C:type II protein secretion system complex"/>
    <property type="evidence" value="ECO:0007669"/>
    <property type="project" value="TreeGrafter"/>
</dbReference>
<dbReference type="InterPro" id="IPR003583">
    <property type="entry name" value="Hlx-hairpin-Hlx_DNA-bd_motif"/>
</dbReference>
<dbReference type="GO" id="GO:0015628">
    <property type="term" value="P:protein secretion by the type II secretion system"/>
    <property type="evidence" value="ECO:0007669"/>
    <property type="project" value="TreeGrafter"/>
</dbReference>
<dbReference type="Pfam" id="PF12836">
    <property type="entry name" value="HHH_3"/>
    <property type="match status" value="1"/>
</dbReference>
<dbReference type="SUPFAM" id="SSF47781">
    <property type="entry name" value="RuvA domain 2-like"/>
    <property type="match status" value="1"/>
</dbReference>
<proteinExistence type="predicted"/>
<dbReference type="GO" id="GO:0003677">
    <property type="term" value="F:DNA binding"/>
    <property type="evidence" value="ECO:0007669"/>
    <property type="project" value="InterPro"/>
</dbReference>